<reference evidence="2 3" key="1">
    <citation type="submission" date="2024-10" db="EMBL/GenBank/DDBJ databases">
        <title>Updated reference genomes for cyclostephanoid diatoms.</title>
        <authorList>
            <person name="Roberts W.R."/>
            <person name="Alverson A.J."/>
        </authorList>
    </citation>
    <scope>NUCLEOTIDE SEQUENCE [LARGE SCALE GENOMIC DNA]</scope>
    <source>
        <strain evidence="2 3">AJA276-08</strain>
    </source>
</reference>
<evidence type="ECO:0000313" key="3">
    <source>
        <dbReference type="Proteomes" id="UP001530315"/>
    </source>
</evidence>
<feature type="compositionally biased region" description="Basic residues" evidence="1">
    <location>
        <begin position="179"/>
        <end position="193"/>
    </location>
</feature>
<evidence type="ECO:0000256" key="1">
    <source>
        <dbReference type="SAM" id="MobiDB-lite"/>
    </source>
</evidence>
<keyword evidence="3" id="KW-1185">Reference proteome</keyword>
<protein>
    <submittedName>
        <fullName evidence="2">Uncharacterized protein</fullName>
    </submittedName>
</protein>
<evidence type="ECO:0000313" key="2">
    <source>
        <dbReference type="EMBL" id="KAL3772465.1"/>
    </source>
</evidence>
<comment type="caution">
    <text evidence="2">The sequence shown here is derived from an EMBL/GenBank/DDBJ whole genome shotgun (WGS) entry which is preliminary data.</text>
</comment>
<sequence length="555" mass="60779">MHVNNLSERRANLLRRRLGFVASSPSLALATAPTMAAVTSVGTKSCCVGNNNGNTASAPNKTIAHPQKENVIANEAYSRPPSHRSSSNAKVVKYAQSRSVNTKDCGEREKATLLQRRKLDPLSPIIFNFEGFESTGALGMVGNTCIGSKHHEQDESAADNSRANDKMVTKASVAQSRQTKMKSFKLQRSRPKRTCNLSDATPLSLKGTANEYTTRTTSPQRQGIRPGESKPLHSITMTPVMQRLVSKYGTNPPSGEETKDEFDIPMFYGLAISSIDENMSNIDQHNQGEVAKQSVKEGRRPPPLPIRHFSNTFSCTVMKEMPSKKNLSVAVATGTGRGRSLYRNQSSLMKEAPPKNAMVAVTAVGTGRSRSLPRAQYDDHKTATTKFGESATKKASSLSPLPPRAGSRTRAEAFKLIKRRAGGVQSSPNAKVVADKSSTSETLSEQNTKFESRSTTSQFTLLGRKDVAIRQNQQLRQQRARMVNNFVAANDSNSITRARSVDDGLESAPSSELLCVTQSCSFANPNEEGDSRVTQLELRRKRAREILAQRKQRQH</sequence>
<dbReference type="EMBL" id="JALLAZ020001577">
    <property type="protein sequence ID" value="KAL3772465.1"/>
    <property type="molecule type" value="Genomic_DNA"/>
</dbReference>
<feature type="region of interest" description="Disordered" evidence="1">
    <location>
        <begin position="151"/>
        <end position="234"/>
    </location>
</feature>
<dbReference type="Proteomes" id="UP001530315">
    <property type="component" value="Unassembled WGS sequence"/>
</dbReference>
<name>A0ABD3N8X4_9STRA</name>
<feature type="region of interest" description="Disordered" evidence="1">
    <location>
        <begin position="370"/>
        <end position="456"/>
    </location>
</feature>
<gene>
    <name evidence="2" type="ORF">ACHAW5_007320</name>
</gene>
<dbReference type="AlphaFoldDB" id="A0ABD3N8X4"/>
<proteinExistence type="predicted"/>
<feature type="compositionally biased region" description="Polar residues" evidence="1">
    <location>
        <begin position="436"/>
        <end position="456"/>
    </location>
</feature>
<organism evidence="2 3">
    <name type="scientific">Stephanodiscus triporus</name>
    <dbReference type="NCBI Taxonomy" id="2934178"/>
    <lineage>
        <taxon>Eukaryota</taxon>
        <taxon>Sar</taxon>
        <taxon>Stramenopiles</taxon>
        <taxon>Ochrophyta</taxon>
        <taxon>Bacillariophyta</taxon>
        <taxon>Coscinodiscophyceae</taxon>
        <taxon>Thalassiosirophycidae</taxon>
        <taxon>Stephanodiscales</taxon>
        <taxon>Stephanodiscaceae</taxon>
        <taxon>Stephanodiscus</taxon>
    </lineage>
</organism>
<feature type="compositionally biased region" description="Polar residues" evidence="1">
    <location>
        <begin position="210"/>
        <end position="221"/>
    </location>
</feature>
<accession>A0ABD3N8X4</accession>